<dbReference type="AlphaFoldDB" id="A0AAF0CV97"/>
<sequence>MKIQTLLSLCLTGFLLVGCGDKKQETTKSSKSSTVHTTYSSKKDDSFQKESTTMSTTSNESIDIKKELTEEQALEIASKVADDFKKQILGTFKDSDTSTSWGSTITIQFNEDNSIVMTETDNSFQKTDLTYKGTCSIEIYPIASTLMKKIEDSSFEEEQEIINKSLTISTYKDYTNFLEKKELSYIPVEIDTTINGFKGSEIDNEKFSSQAEFIYENFKLEMSYNTKLFKSAKQRFLTKQ</sequence>
<gene>
    <name evidence="1" type="ORF">OL234_00895</name>
</gene>
<proteinExistence type="predicted"/>
<keyword evidence="2" id="KW-1185">Reference proteome</keyword>
<organism evidence="1 2">
    <name type="scientific">Vagococcus intermedius</name>
    <dbReference type="NCBI Taxonomy" id="2991418"/>
    <lineage>
        <taxon>Bacteria</taxon>
        <taxon>Bacillati</taxon>
        <taxon>Bacillota</taxon>
        <taxon>Bacilli</taxon>
        <taxon>Lactobacillales</taxon>
        <taxon>Enterococcaceae</taxon>
        <taxon>Vagococcus</taxon>
    </lineage>
</organism>
<dbReference type="RefSeq" id="WP_275469296.1">
    <property type="nucleotide sequence ID" value="NZ_CP110232.1"/>
</dbReference>
<accession>A0AAF0CV97</accession>
<name>A0AAF0CV97_9ENTE</name>
<evidence type="ECO:0000313" key="1">
    <source>
        <dbReference type="EMBL" id="WEG73497.1"/>
    </source>
</evidence>
<protein>
    <submittedName>
        <fullName evidence="1">Uncharacterized protein</fullName>
    </submittedName>
</protein>
<dbReference type="KEGG" id="vie:OL234_00895"/>
<dbReference type="PROSITE" id="PS51257">
    <property type="entry name" value="PROKAR_LIPOPROTEIN"/>
    <property type="match status" value="1"/>
</dbReference>
<reference evidence="1" key="1">
    <citation type="submission" date="2022-10" db="EMBL/GenBank/DDBJ databases">
        <title>Vagococcus sp. isolated from poultry meat.</title>
        <authorList>
            <person name="Johansson P."/>
            <person name="Bjorkroth J."/>
        </authorList>
    </citation>
    <scope>NUCLEOTIDE SEQUENCE</scope>
    <source>
        <strain evidence="1">STAA11</strain>
    </source>
</reference>
<evidence type="ECO:0000313" key="2">
    <source>
        <dbReference type="Proteomes" id="UP001179647"/>
    </source>
</evidence>
<dbReference type="EMBL" id="CP110232">
    <property type="protein sequence ID" value="WEG73497.1"/>
    <property type="molecule type" value="Genomic_DNA"/>
</dbReference>
<dbReference type="Proteomes" id="UP001179647">
    <property type="component" value="Chromosome"/>
</dbReference>